<protein>
    <submittedName>
        <fullName evidence="1">Uncharacterized protein</fullName>
    </submittedName>
</protein>
<organism evidence="1 2">
    <name type="scientific">Cellulosimicrobium cellulans</name>
    <name type="common">Arthrobacter luteus</name>
    <dbReference type="NCBI Taxonomy" id="1710"/>
    <lineage>
        <taxon>Bacteria</taxon>
        <taxon>Bacillati</taxon>
        <taxon>Actinomycetota</taxon>
        <taxon>Actinomycetes</taxon>
        <taxon>Micrococcales</taxon>
        <taxon>Promicromonosporaceae</taxon>
        <taxon>Cellulosimicrobium</taxon>
    </lineage>
</organism>
<gene>
    <name evidence="1" type="ORF">CCE02nite_11720</name>
</gene>
<name>A0A4Y4DWT7_CELCE</name>
<dbReference type="RefSeq" id="WP_141388715.1">
    <property type="nucleotide sequence ID" value="NZ_BJNZ01000005.1"/>
</dbReference>
<evidence type="ECO:0000313" key="2">
    <source>
        <dbReference type="Proteomes" id="UP000316659"/>
    </source>
</evidence>
<proteinExistence type="predicted"/>
<sequence>MTYVRDDEESVRNLYATLDTAVLLALVPVLADRIGETKTALENYSRMKETAREHQVAVRENVNEALAALWNQGPSPEEFASLAQEFREALDQVEPSEDGLTLELATHAFDLHRRKRTALEVLEQRGILPSWLTMEP</sequence>
<accession>A0A4Y4DWT7</accession>
<reference evidence="1 2" key="1">
    <citation type="submission" date="2019-06" db="EMBL/GenBank/DDBJ databases">
        <title>Whole genome shotgun sequence of Cellulosimicrobium cellulans NBRC 15516.</title>
        <authorList>
            <person name="Hosoyama A."/>
            <person name="Uohara A."/>
            <person name="Ohji S."/>
            <person name="Ichikawa N."/>
        </authorList>
    </citation>
    <scope>NUCLEOTIDE SEQUENCE [LARGE SCALE GENOMIC DNA]</scope>
    <source>
        <strain evidence="1 2">NBRC 15516</strain>
    </source>
</reference>
<comment type="caution">
    <text evidence="1">The sequence shown here is derived from an EMBL/GenBank/DDBJ whole genome shotgun (WGS) entry which is preliminary data.</text>
</comment>
<evidence type="ECO:0000313" key="1">
    <source>
        <dbReference type="EMBL" id="GED09173.1"/>
    </source>
</evidence>
<dbReference type="AlphaFoldDB" id="A0A4Y4DWT7"/>
<dbReference type="EMBL" id="BJNZ01000005">
    <property type="protein sequence ID" value="GED09173.1"/>
    <property type="molecule type" value="Genomic_DNA"/>
</dbReference>
<dbReference type="Proteomes" id="UP000316659">
    <property type="component" value="Unassembled WGS sequence"/>
</dbReference>